<keyword evidence="1" id="KW-1133">Transmembrane helix</keyword>
<proteinExistence type="predicted"/>
<dbReference type="Proteomes" id="UP000827092">
    <property type="component" value="Unassembled WGS sequence"/>
</dbReference>
<accession>A0AAV6VMQ6</accession>
<keyword evidence="3" id="KW-1185">Reference proteome</keyword>
<reference evidence="2 3" key="1">
    <citation type="journal article" date="2022" name="Nat. Ecol. Evol.">
        <title>A masculinizing supergene underlies an exaggerated male reproductive morph in a spider.</title>
        <authorList>
            <person name="Hendrickx F."/>
            <person name="De Corte Z."/>
            <person name="Sonet G."/>
            <person name="Van Belleghem S.M."/>
            <person name="Kostlbacher S."/>
            <person name="Vangestel C."/>
        </authorList>
    </citation>
    <scope>NUCLEOTIDE SEQUENCE [LARGE SCALE GENOMIC DNA]</scope>
    <source>
        <strain evidence="2">W744_W776</strain>
    </source>
</reference>
<evidence type="ECO:0000256" key="1">
    <source>
        <dbReference type="SAM" id="Phobius"/>
    </source>
</evidence>
<feature type="transmembrane region" description="Helical" evidence="1">
    <location>
        <begin position="20"/>
        <end position="43"/>
    </location>
</feature>
<protein>
    <submittedName>
        <fullName evidence="2">Uncharacterized protein</fullName>
    </submittedName>
</protein>
<gene>
    <name evidence="2" type="ORF">JTE90_013460</name>
</gene>
<dbReference type="EMBL" id="JAFNEN010000056">
    <property type="protein sequence ID" value="KAG8197333.1"/>
    <property type="molecule type" value="Genomic_DNA"/>
</dbReference>
<evidence type="ECO:0000313" key="3">
    <source>
        <dbReference type="Proteomes" id="UP000827092"/>
    </source>
</evidence>
<keyword evidence="1" id="KW-0812">Transmembrane</keyword>
<sequence length="136" mass="15755">MERQQIWKDFKINKSQIAAYFVLLAVVIIVIFRIGMVLIKIFYRFLSDYFHLDCCNDTDPDDEDFELPVTNSVILKINRRKEKRKHKTEGSSGNPYAIIYGVQDEEDADDELVSVRDIFKPLIGNLILAAVTILKD</sequence>
<keyword evidence="1" id="KW-0472">Membrane</keyword>
<name>A0AAV6VMQ6_9ARAC</name>
<evidence type="ECO:0000313" key="2">
    <source>
        <dbReference type="EMBL" id="KAG8197333.1"/>
    </source>
</evidence>
<dbReference type="AlphaFoldDB" id="A0AAV6VMQ6"/>
<organism evidence="2 3">
    <name type="scientific">Oedothorax gibbosus</name>
    <dbReference type="NCBI Taxonomy" id="931172"/>
    <lineage>
        <taxon>Eukaryota</taxon>
        <taxon>Metazoa</taxon>
        <taxon>Ecdysozoa</taxon>
        <taxon>Arthropoda</taxon>
        <taxon>Chelicerata</taxon>
        <taxon>Arachnida</taxon>
        <taxon>Araneae</taxon>
        <taxon>Araneomorphae</taxon>
        <taxon>Entelegynae</taxon>
        <taxon>Araneoidea</taxon>
        <taxon>Linyphiidae</taxon>
        <taxon>Erigoninae</taxon>
        <taxon>Oedothorax</taxon>
    </lineage>
</organism>
<comment type="caution">
    <text evidence="2">The sequence shown here is derived from an EMBL/GenBank/DDBJ whole genome shotgun (WGS) entry which is preliminary data.</text>
</comment>